<evidence type="ECO:0000259" key="5">
    <source>
        <dbReference type="Pfam" id="PF25984"/>
    </source>
</evidence>
<evidence type="ECO:0000256" key="4">
    <source>
        <dbReference type="SAM" id="MobiDB-lite"/>
    </source>
</evidence>
<dbReference type="EMBL" id="ASWH01000001">
    <property type="protein sequence ID" value="EOW83665.1"/>
    <property type="molecule type" value="Genomic_DNA"/>
</dbReference>
<organism evidence="8 9">
    <name type="scientific">Enterococcus gilvus ATCC BAA-350</name>
    <dbReference type="NCBI Taxonomy" id="1158614"/>
    <lineage>
        <taxon>Bacteria</taxon>
        <taxon>Bacillati</taxon>
        <taxon>Bacillota</taxon>
        <taxon>Bacilli</taxon>
        <taxon>Lactobacillales</taxon>
        <taxon>Enterococcaceae</taxon>
        <taxon>Enterococcus</taxon>
    </lineage>
</organism>
<reference evidence="8 9" key="1">
    <citation type="submission" date="2013-03" db="EMBL/GenBank/DDBJ databases">
        <title>The Genome Sequence of Enterococcus gilvus ATCC BAA-350 (PacBio/Illumina hybrid assembly).</title>
        <authorList>
            <consortium name="The Broad Institute Genomics Platform"/>
            <consortium name="The Broad Institute Genome Sequencing Center for Infectious Disease"/>
            <person name="Earl A."/>
            <person name="Russ C."/>
            <person name="Gilmore M."/>
            <person name="Surin D."/>
            <person name="Walker B."/>
            <person name="Young S."/>
            <person name="Zeng Q."/>
            <person name="Gargeya S."/>
            <person name="Fitzgerald M."/>
            <person name="Haas B."/>
            <person name="Abouelleil A."/>
            <person name="Allen A.W."/>
            <person name="Alvarado L."/>
            <person name="Arachchi H.M."/>
            <person name="Berlin A.M."/>
            <person name="Chapman S.B."/>
            <person name="Gainer-Dewar J."/>
            <person name="Goldberg J."/>
            <person name="Griggs A."/>
            <person name="Gujja S."/>
            <person name="Hansen M."/>
            <person name="Howarth C."/>
            <person name="Imamovic A."/>
            <person name="Ireland A."/>
            <person name="Larimer J."/>
            <person name="McCowan C."/>
            <person name="Murphy C."/>
            <person name="Pearson M."/>
            <person name="Poon T.W."/>
            <person name="Priest M."/>
            <person name="Roberts A."/>
            <person name="Saif S."/>
            <person name="Shea T."/>
            <person name="Sisk P."/>
            <person name="Sykes S."/>
            <person name="Wortman J."/>
            <person name="Nusbaum C."/>
            <person name="Birren B."/>
        </authorList>
    </citation>
    <scope>NUCLEOTIDE SEQUENCE [LARGE SCALE GENOMIC DNA]</scope>
    <source>
        <strain evidence="8 9">ATCC BAA-350</strain>
    </source>
</reference>
<dbReference type="PANTHER" id="PTHR32347:SF14">
    <property type="entry name" value="EFFLUX SYSTEM COMPONENT YKNX-RELATED"/>
    <property type="match status" value="1"/>
</dbReference>
<evidence type="ECO:0000256" key="2">
    <source>
        <dbReference type="ARBA" id="ARBA00023054"/>
    </source>
</evidence>
<evidence type="ECO:0000256" key="3">
    <source>
        <dbReference type="SAM" id="Coils"/>
    </source>
</evidence>
<evidence type="ECO:0000313" key="9">
    <source>
        <dbReference type="Proteomes" id="UP000014160"/>
    </source>
</evidence>
<proteinExistence type="predicted"/>
<accession>A0ABP2X1J8</accession>
<evidence type="ECO:0000313" key="8">
    <source>
        <dbReference type="EMBL" id="EOW83665.1"/>
    </source>
</evidence>
<dbReference type="InterPro" id="IPR050465">
    <property type="entry name" value="UPF0194_transport"/>
</dbReference>
<feature type="domain" description="YknX-like beta-barrel" evidence="7">
    <location>
        <begin position="232"/>
        <end position="291"/>
    </location>
</feature>
<protein>
    <recommendedName>
        <fullName evidence="10">Efflux transporter, RND family, MFP subunit</fullName>
    </recommendedName>
</protein>
<keyword evidence="9" id="KW-1185">Reference proteome</keyword>
<evidence type="ECO:0000256" key="1">
    <source>
        <dbReference type="ARBA" id="ARBA00004196"/>
    </source>
</evidence>
<evidence type="ECO:0000259" key="7">
    <source>
        <dbReference type="Pfam" id="PF25990"/>
    </source>
</evidence>
<feature type="compositionally biased region" description="Basic and acidic residues" evidence="4">
    <location>
        <begin position="362"/>
        <end position="373"/>
    </location>
</feature>
<dbReference type="Pfam" id="PF25990">
    <property type="entry name" value="Beta-barrel_YknX"/>
    <property type="match status" value="1"/>
</dbReference>
<dbReference type="Proteomes" id="UP000014160">
    <property type="component" value="Unassembled WGS sequence"/>
</dbReference>
<dbReference type="InterPro" id="IPR058637">
    <property type="entry name" value="YknX-like_C"/>
</dbReference>
<feature type="domain" description="YknX-like barrel-sandwich hybrid" evidence="5">
    <location>
        <begin position="57"/>
        <end position="215"/>
    </location>
</feature>
<evidence type="ECO:0000259" key="6">
    <source>
        <dbReference type="Pfam" id="PF25989"/>
    </source>
</evidence>
<dbReference type="Pfam" id="PF25984">
    <property type="entry name" value="BSH_YknX"/>
    <property type="match status" value="1"/>
</dbReference>
<feature type="domain" description="YknX-like C-terminal permuted SH3-like" evidence="6">
    <location>
        <begin position="312"/>
        <end position="377"/>
    </location>
</feature>
<dbReference type="InterPro" id="IPR058639">
    <property type="entry name" value="BSH_YknX-like"/>
</dbReference>
<dbReference type="RefSeq" id="WP_016250201.1">
    <property type="nucleotide sequence ID" value="NZ_ASWH01000001.1"/>
</dbReference>
<comment type="caution">
    <text evidence="8">The sequence shown here is derived from an EMBL/GenBank/DDBJ whole genome shotgun (WGS) entry which is preliminary data.</text>
</comment>
<sequence length="381" mass="40748">MKKKTKIIIAGVTGLVIAGGAFFAFGGKKDAASYQVYTVKTADPLQLKGKVEPLKRQLYFLDANKGTIKNVPVSNGQEVAVGTPLIEYQNDTAQNETITQQHAVNKSSLDASQAEATVAAGERQVKTLSNQIGETQQKLARAKDEEEKAALNEQLKQQQGELQTANDQLSQSRFAVQGAYEEVQSAKDVLAGQQKQASATVSAEIAGVASVDEKGKGSPEVPVVAVSSKEKQVKGTVTEYDLDKLVPGQTVQVTTVGNDKKVEGTIKSIAASAIPTSGDNSNVASYAFTVEGNFPWTDDLSTLITLQQKQLLLPSSALKKTGNEQYVYKYEDGKAKKTVVQTLAVNGRTIIQKGLKDKDQIIENPDDALKDGSEVQVSAND</sequence>
<feature type="coiled-coil region" evidence="3">
    <location>
        <begin position="111"/>
        <end position="172"/>
    </location>
</feature>
<dbReference type="Pfam" id="PF25989">
    <property type="entry name" value="YknX_C"/>
    <property type="match status" value="1"/>
</dbReference>
<dbReference type="Gene3D" id="2.40.30.170">
    <property type="match status" value="1"/>
</dbReference>
<dbReference type="InterPro" id="IPR058636">
    <property type="entry name" value="Beta-barrel_YknX"/>
</dbReference>
<keyword evidence="2 3" id="KW-0175">Coiled coil</keyword>
<dbReference type="Gene3D" id="2.40.420.20">
    <property type="match status" value="1"/>
</dbReference>
<comment type="subcellular location">
    <subcellularLocation>
        <location evidence="1">Cell envelope</location>
    </subcellularLocation>
</comment>
<name>A0ABP2X1J8_9ENTE</name>
<gene>
    <name evidence="8" type="ORF">I592_03024</name>
</gene>
<feature type="region of interest" description="Disordered" evidence="4">
    <location>
        <begin position="362"/>
        <end position="381"/>
    </location>
</feature>
<dbReference type="PANTHER" id="PTHR32347">
    <property type="entry name" value="EFFLUX SYSTEM COMPONENT YKNX-RELATED"/>
    <property type="match status" value="1"/>
</dbReference>
<evidence type="ECO:0008006" key="10">
    <source>
        <dbReference type="Google" id="ProtNLM"/>
    </source>
</evidence>